<dbReference type="Proteomes" id="UP001497600">
    <property type="component" value="Chromosome D"/>
</dbReference>
<evidence type="ECO:0000313" key="3">
    <source>
        <dbReference type="Proteomes" id="UP001497600"/>
    </source>
</evidence>
<dbReference type="EMBL" id="OZ004256">
    <property type="protein sequence ID" value="CAK7902843.1"/>
    <property type="molecule type" value="Genomic_DNA"/>
</dbReference>
<protein>
    <submittedName>
        <fullName evidence="2">Uncharacterized protein</fullName>
    </submittedName>
</protein>
<evidence type="ECO:0000313" key="2">
    <source>
        <dbReference type="EMBL" id="CAK7902843.1"/>
    </source>
</evidence>
<accession>A0ABP0EA67</accession>
<gene>
    <name evidence="2" type="ORF">CAAN4_D01816</name>
</gene>
<feature type="chain" id="PRO_5045984881" evidence="1">
    <location>
        <begin position="18"/>
        <end position="140"/>
    </location>
</feature>
<proteinExistence type="predicted"/>
<keyword evidence="1" id="KW-0732">Signal</keyword>
<evidence type="ECO:0000256" key="1">
    <source>
        <dbReference type="SAM" id="SignalP"/>
    </source>
</evidence>
<reference evidence="2 3" key="1">
    <citation type="submission" date="2024-01" db="EMBL/GenBank/DDBJ databases">
        <authorList>
            <consortium name="Genoscope - CEA"/>
            <person name="William W."/>
        </authorList>
    </citation>
    <scope>NUCLEOTIDE SEQUENCE [LARGE SCALE GENOMIC DNA]</scope>
    <source>
        <strain evidence="2 3">29B2s-10</strain>
    </source>
</reference>
<name>A0ABP0EA67_9ASCO</name>
<feature type="signal peptide" evidence="1">
    <location>
        <begin position="1"/>
        <end position="17"/>
    </location>
</feature>
<organism evidence="2 3">
    <name type="scientific">[Candida] anglica</name>
    <dbReference type="NCBI Taxonomy" id="148631"/>
    <lineage>
        <taxon>Eukaryota</taxon>
        <taxon>Fungi</taxon>
        <taxon>Dikarya</taxon>
        <taxon>Ascomycota</taxon>
        <taxon>Saccharomycotina</taxon>
        <taxon>Pichiomycetes</taxon>
        <taxon>Debaryomycetaceae</taxon>
        <taxon>Kurtzmaniella</taxon>
    </lineage>
</organism>
<sequence length="140" mass="14604">MKFTISFLTTILPIVSAIRIEVSETCGSCAAVGTTVCCPITNLLIDGKQCAGYYGAASAGPIFSHKENLPLELSNKGCPWRDGKMWIDDDNNIHVIDNDGNDHSCALQGDCGHNVPPFPMLGGGSASLPDSAGVCGCDAD</sequence>
<keyword evidence="3" id="KW-1185">Reference proteome</keyword>